<accession>A0A0H2SSA3</accession>
<dbReference type="AlphaFoldDB" id="A0A0H2SSA3"/>
<dbReference type="EMBL" id="KQ085883">
    <property type="protein sequence ID" value="KLO19981.1"/>
    <property type="molecule type" value="Genomic_DNA"/>
</dbReference>
<gene>
    <name evidence="1" type="ORF">SCHPADRAFT_863665</name>
</gene>
<dbReference type="InterPro" id="IPR052184">
    <property type="entry name" value="SDR_enzymes"/>
</dbReference>
<organism evidence="1 2">
    <name type="scientific">Schizopora paradoxa</name>
    <dbReference type="NCBI Taxonomy" id="27342"/>
    <lineage>
        <taxon>Eukaryota</taxon>
        <taxon>Fungi</taxon>
        <taxon>Dikarya</taxon>
        <taxon>Basidiomycota</taxon>
        <taxon>Agaricomycotina</taxon>
        <taxon>Agaricomycetes</taxon>
        <taxon>Hymenochaetales</taxon>
        <taxon>Schizoporaceae</taxon>
        <taxon>Schizopora</taxon>
    </lineage>
</organism>
<dbReference type="PANTHER" id="PTHR45458:SF3">
    <property type="entry name" value="CHAIN DEHYDROGENASE (ATSC), PUTATIVE-RELATED"/>
    <property type="match status" value="1"/>
</dbReference>
<protein>
    <submittedName>
        <fullName evidence="1">NAD(P)-binding protein</fullName>
    </submittedName>
</protein>
<evidence type="ECO:0000313" key="2">
    <source>
        <dbReference type="Proteomes" id="UP000053477"/>
    </source>
</evidence>
<dbReference type="Gene3D" id="3.40.50.720">
    <property type="entry name" value="NAD(P)-binding Rossmann-like Domain"/>
    <property type="match status" value="1"/>
</dbReference>
<dbReference type="FunCoup" id="A0A0H2SSA3">
    <property type="interactions" value="119"/>
</dbReference>
<dbReference type="SUPFAM" id="SSF51735">
    <property type="entry name" value="NAD(P)-binding Rossmann-fold domains"/>
    <property type="match status" value="1"/>
</dbReference>
<name>A0A0H2SSA3_9AGAM</name>
<proteinExistence type="predicted"/>
<dbReference type="Pfam" id="PF00106">
    <property type="entry name" value="adh_short"/>
    <property type="match status" value="1"/>
</dbReference>
<dbReference type="InterPro" id="IPR036291">
    <property type="entry name" value="NAD(P)-bd_dom_sf"/>
</dbReference>
<dbReference type="InterPro" id="IPR002347">
    <property type="entry name" value="SDR_fam"/>
</dbReference>
<evidence type="ECO:0000313" key="1">
    <source>
        <dbReference type="EMBL" id="KLO19981.1"/>
    </source>
</evidence>
<sequence>MPSYAITGAARGLGFEFVRQLSSVSGNVVFAIVRNKGTAQGLQDLARANIHILEADITDFVALKKASKDIGELTGGKLDVLINNAAFVDDKRFGISLDDYTDDQLVEDDLVHAFKINTVGVVHTINAFLPLLRGGSLKKVVTLSTGIADTDFTLGSEFSVGAPYSISKAAVNMAVVKYAVKYKSEGFTFLCISPGVVNTATKPPTPEELKFFGEMIASFKKVTPTFERPLTPEESVKLMLAVVEKSTVKDTGAFISQNGNKEWL</sequence>
<dbReference type="CDD" id="cd05325">
    <property type="entry name" value="carb_red_sniffer_like_SDR_c"/>
    <property type="match status" value="1"/>
</dbReference>
<reference evidence="1 2" key="1">
    <citation type="submission" date="2015-04" db="EMBL/GenBank/DDBJ databases">
        <title>Complete genome sequence of Schizopora paradoxa KUC8140, a cosmopolitan wood degrader in East Asia.</title>
        <authorList>
            <consortium name="DOE Joint Genome Institute"/>
            <person name="Min B."/>
            <person name="Park H."/>
            <person name="Jang Y."/>
            <person name="Kim J.-J."/>
            <person name="Kim K.H."/>
            <person name="Pangilinan J."/>
            <person name="Lipzen A."/>
            <person name="Riley R."/>
            <person name="Grigoriev I.V."/>
            <person name="Spatafora J.W."/>
            <person name="Choi I.-G."/>
        </authorList>
    </citation>
    <scope>NUCLEOTIDE SEQUENCE [LARGE SCALE GENOMIC DNA]</scope>
    <source>
        <strain evidence="1 2">KUC8140</strain>
    </source>
</reference>
<dbReference type="InParanoid" id="A0A0H2SSA3"/>
<dbReference type="PANTHER" id="PTHR45458">
    <property type="entry name" value="SHORT-CHAIN DEHYDROGENASE/REDUCTASE SDR"/>
    <property type="match status" value="1"/>
</dbReference>
<dbReference type="GO" id="GO:0016616">
    <property type="term" value="F:oxidoreductase activity, acting on the CH-OH group of donors, NAD or NADP as acceptor"/>
    <property type="evidence" value="ECO:0007669"/>
    <property type="project" value="TreeGrafter"/>
</dbReference>
<dbReference type="Proteomes" id="UP000053477">
    <property type="component" value="Unassembled WGS sequence"/>
</dbReference>
<keyword evidence="2" id="KW-1185">Reference proteome</keyword>
<dbReference type="PRINTS" id="PR00081">
    <property type="entry name" value="GDHRDH"/>
</dbReference>
<dbReference type="OrthoDB" id="9876299at2759"/>